<comment type="caution">
    <text evidence="2">The sequence shown here is derived from an EMBL/GenBank/DDBJ whole genome shotgun (WGS) entry which is preliminary data.</text>
</comment>
<dbReference type="Proteomes" id="UP000294662">
    <property type="component" value="Unassembled WGS sequence"/>
</dbReference>
<proteinExistence type="predicted"/>
<reference evidence="2 3" key="1">
    <citation type="submission" date="2019-03" db="EMBL/GenBank/DDBJ databases">
        <authorList>
            <person name="Zhang S."/>
        </authorList>
    </citation>
    <scope>NUCLEOTIDE SEQUENCE [LARGE SCALE GENOMIC DNA]</scope>
    <source>
        <strain evidence="2 3">S4J41</strain>
    </source>
</reference>
<dbReference type="PANTHER" id="PTHR11895">
    <property type="entry name" value="TRANSAMIDASE"/>
    <property type="match status" value="1"/>
</dbReference>
<dbReference type="InterPro" id="IPR000120">
    <property type="entry name" value="Amidase"/>
</dbReference>
<protein>
    <submittedName>
        <fullName evidence="2">Amidase</fullName>
    </submittedName>
</protein>
<dbReference type="SUPFAM" id="SSF75304">
    <property type="entry name" value="Amidase signature (AS) enzymes"/>
    <property type="match status" value="1"/>
</dbReference>
<feature type="domain" description="Amidase" evidence="1">
    <location>
        <begin position="24"/>
        <end position="449"/>
    </location>
</feature>
<accession>A0A4R5F080</accession>
<dbReference type="NCBIfam" id="NF005686">
    <property type="entry name" value="PRK07486.1"/>
    <property type="match status" value="1"/>
</dbReference>
<dbReference type="PANTHER" id="PTHR11895:SF76">
    <property type="entry name" value="INDOLEACETAMIDE HYDROLASE"/>
    <property type="match status" value="1"/>
</dbReference>
<evidence type="ECO:0000313" key="2">
    <source>
        <dbReference type="EMBL" id="TDE40743.1"/>
    </source>
</evidence>
<keyword evidence="3" id="KW-1185">Reference proteome</keyword>
<dbReference type="Pfam" id="PF01425">
    <property type="entry name" value="Amidase"/>
    <property type="match status" value="1"/>
</dbReference>
<gene>
    <name evidence="2" type="ORF">E1B25_00550</name>
</gene>
<evidence type="ECO:0000313" key="3">
    <source>
        <dbReference type="Proteomes" id="UP000294662"/>
    </source>
</evidence>
<dbReference type="GO" id="GO:0003824">
    <property type="term" value="F:catalytic activity"/>
    <property type="evidence" value="ECO:0007669"/>
    <property type="project" value="InterPro"/>
</dbReference>
<dbReference type="EMBL" id="SMFP01000001">
    <property type="protein sequence ID" value="TDE40743.1"/>
    <property type="molecule type" value="Genomic_DNA"/>
</dbReference>
<sequence length="468" mass="49679">MTLTRQSASTILADLSSGRLSAAELMQATLARIADVNPQLNAIVALQDADALMAAARAADAGPWRGPLHGLPVAVKDLADVAGLPTTKGSPLLADFVPKRDELIAARMRAAGAIFIGKTNVPEFGLGSHTFNPVYGATVNPYDPTLSCGGSSGGAAVALATGMLALADGSDMMGSLRNPAAWNNVYGYRPSWGLVPSEPLGDTFLHQLSTLGPMARSPQDIALLLDVIAGPDPRQPHGMRHEPIAPLEPCDPKGLRIGWLGDWGGAYPMEAGVMECCEGALRSFEAMGCHVEALAPPFPAEKIWDSWTTLRSWQVGAGLAPMMEQPDQRAQLKDSARWEAERGMALSAMEVHRASVLRSDWFKRAAALFEDYDALVLPSAQVWPFDVAQPYPTSIAGQEMDTYHRWMEVMIPVSLLGLPCLAAPAGFGAQGVPMGVQIFGPRGSDARLLALGAAYHEATGWPQKAPAM</sequence>
<organism evidence="2 3">
    <name type="scientific">Antarcticimicrobium sediminis</name>
    <dbReference type="NCBI Taxonomy" id="2546227"/>
    <lineage>
        <taxon>Bacteria</taxon>
        <taxon>Pseudomonadati</taxon>
        <taxon>Pseudomonadota</taxon>
        <taxon>Alphaproteobacteria</taxon>
        <taxon>Rhodobacterales</taxon>
        <taxon>Paracoccaceae</taxon>
        <taxon>Antarcticimicrobium</taxon>
    </lineage>
</organism>
<evidence type="ECO:0000259" key="1">
    <source>
        <dbReference type="Pfam" id="PF01425"/>
    </source>
</evidence>
<dbReference type="InterPro" id="IPR036928">
    <property type="entry name" value="AS_sf"/>
</dbReference>
<name>A0A4R5F080_9RHOB</name>
<dbReference type="Gene3D" id="3.90.1300.10">
    <property type="entry name" value="Amidase signature (AS) domain"/>
    <property type="match status" value="1"/>
</dbReference>
<dbReference type="InterPro" id="IPR023631">
    <property type="entry name" value="Amidase_dom"/>
</dbReference>
<dbReference type="OrthoDB" id="9777859at2"/>
<dbReference type="AlphaFoldDB" id="A0A4R5F080"/>